<reference evidence="2 3" key="1">
    <citation type="submission" date="2020-09" db="EMBL/GenBank/DDBJ databases">
        <title>Genome seq and assembly of Chryseobacterium sp.</title>
        <authorList>
            <person name="Chhetri G."/>
        </authorList>
    </citation>
    <scope>NUCLEOTIDE SEQUENCE [LARGE SCALE GENOMIC DNA]</scope>
    <source>
        <strain evidence="2 3">GCR10</strain>
    </source>
</reference>
<organism evidence="2 3">
    <name type="scientific">Chryseobacterium caseinilyticum</name>
    <dbReference type="NCBI Taxonomy" id="2771428"/>
    <lineage>
        <taxon>Bacteria</taxon>
        <taxon>Pseudomonadati</taxon>
        <taxon>Bacteroidota</taxon>
        <taxon>Flavobacteriia</taxon>
        <taxon>Flavobacteriales</taxon>
        <taxon>Weeksellaceae</taxon>
        <taxon>Chryseobacterium group</taxon>
        <taxon>Chryseobacterium</taxon>
    </lineage>
</organism>
<keyword evidence="1" id="KW-0812">Transmembrane</keyword>
<evidence type="ECO:0000313" key="3">
    <source>
        <dbReference type="Proteomes" id="UP000637299"/>
    </source>
</evidence>
<keyword evidence="1" id="KW-1133">Transmembrane helix</keyword>
<feature type="transmembrane region" description="Helical" evidence="1">
    <location>
        <begin position="196"/>
        <end position="228"/>
    </location>
</feature>
<accession>A0ABR8ZEB6</accession>
<dbReference type="EMBL" id="JACYFS010000003">
    <property type="protein sequence ID" value="MBD8083188.1"/>
    <property type="molecule type" value="Genomic_DNA"/>
</dbReference>
<feature type="transmembrane region" description="Helical" evidence="1">
    <location>
        <begin position="88"/>
        <end position="107"/>
    </location>
</feature>
<protein>
    <recommendedName>
        <fullName evidence="4">Beta-carotene 15,15'-monooxygenase</fullName>
    </recommendedName>
</protein>
<dbReference type="RefSeq" id="WP_191737117.1">
    <property type="nucleotide sequence ID" value="NZ_JACYFS010000003.1"/>
</dbReference>
<feature type="transmembrane region" description="Helical" evidence="1">
    <location>
        <begin position="128"/>
        <end position="151"/>
    </location>
</feature>
<evidence type="ECO:0000313" key="2">
    <source>
        <dbReference type="EMBL" id="MBD8083188.1"/>
    </source>
</evidence>
<evidence type="ECO:0008006" key="4">
    <source>
        <dbReference type="Google" id="ProtNLM"/>
    </source>
</evidence>
<dbReference type="Proteomes" id="UP000637299">
    <property type="component" value="Unassembled WGS sequence"/>
</dbReference>
<comment type="caution">
    <text evidence="2">The sequence shown here is derived from an EMBL/GenBank/DDBJ whole genome shotgun (WGS) entry which is preliminary data.</text>
</comment>
<feature type="transmembrane region" description="Helical" evidence="1">
    <location>
        <begin position="157"/>
        <end position="176"/>
    </location>
</feature>
<keyword evidence="1" id="KW-0472">Membrane</keyword>
<sequence length="251" mass="29449">MQQQYPQKAGIDLILKQAFSYWSKTLGLQVMFSIIYFGIYFTVFYYLGTKYNVIENLLTAYINYQNVGKSGLEDFQTDVATVFDSEGFQYFILGMMAVRIFLYPLNIGFYQIYRKMDLNEEVGLNDLFAGYIGINFFKFISFYIFWVFLYTIIGKTFVLPVIWVMLTIFAAPLMFFENKRIIEILGIGWKALKTNFLEIFVCVLVAVIFCYAGFIVFFFGILFTFPFWNAIIYSLYKNIFGQEKKDLDPAE</sequence>
<name>A0ABR8ZEB6_9FLAO</name>
<evidence type="ECO:0000256" key="1">
    <source>
        <dbReference type="SAM" id="Phobius"/>
    </source>
</evidence>
<feature type="transmembrane region" description="Helical" evidence="1">
    <location>
        <begin position="26"/>
        <end position="47"/>
    </location>
</feature>
<keyword evidence="3" id="KW-1185">Reference proteome</keyword>
<gene>
    <name evidence="2" type="ORF">IC610_12260</name>
</gene>
<proteinExistence type="predicted"/>